<gene>
    <name evidence="1 3" type="ORF">BDZ99DRAFT_338759</name>
</gene>
<sequence>SIPDELQLQILELCDMTTLAAICRTNKEWYAKASPIIWSDIDFVELSGDGAYDDGLIDQQRQFFATCSTRMDERPDFWAALAARVQSLKLTRMPGIAISYKSKAELNDSNDYIFIEIWPRDRRNIYDVIAEFKNLHTLYLFVKDWWEFSSIGESEKAVAHNLEKLTNLKVGGQINQDMMLALLSRPENIQHLSLINLIHSPGQDNGPNPVLFLRSIQKRFTNLKTLHMSKLAELTEDTNITGARWEFDPAAEIDLLEEWADFLRHVSATL</sequence>
<dbReference type="GeneID" id="54455229"/>
<evidence type="ECO:0000313" key="3">
    <source>
        <dbReference type="RefSeq" id="XP_033582518.1"/>
    </source>
</evidence>
<organism evidence="1">
    <name type="scientific">Mytilinidion resinicola</name>
    <dbReference type="NCBI Taxonomy" id="574789"/>
    <lineage>
        <taxon>Eukaryota</taxon>
        <taxon>Fungi</taxon>
        <taxon>Dikarya</taxon>
        <taxon>Ascomycota</taxon>
        <taxon>Pezizomycotina</taxon>
        <taxon>Dothideomycetes</taxon>
        <taxon>Pleosporomycetidae</taxon>
        <taxon>Mytilinidiales</taxon>
        <taxon>Mytilinidiaceae</taxon>
        <taxon>Mytilinidion</taxon>
    </lineage>
</organism>
<proteinExistence type="predicted"/>
<dbReference type="InterPro" id="IPR036047">
    <property type="entry name" value="F-box-like_dom_sf"/>
</dbReference>
<dbReference type="CDD" id="cd09917">
    <property type="entry name" value="F-box_SF"/>
    <property type="match status" value="1"/>
</dbReference>
<dbReference type="SUPFAM" id="SSF81383">
    <property type="entry name" value="F-box domain"/>
    <property type="match status" value="1"/>
</dbReference>
<dbReference type="Proteomes" id="UP000504636">
    <property type="component" value="Unplaced"/>
</dbReference>
<evidence type="ECO:0000313" key="2">
    <source>
        <dbReference type="Proteomes" id="UP000504636"/>
    </source>
</evidence>
<evidence type="ECO:0000313" key="1">
    <source>
        <dbReference type="EMBL" id="KAF2815554.1"/>
    </source>
</evidence>
<feature type="non-terminal residue" evidence="1">
    <location>
        <position position="270"/>
    </location>
</feature>
<dbReference type="EMBL" id="MU003694">
    <property type="protein sequence ID" value="KAF2815554.1"/>
    <property type="molecule type" value="Genomic_DNA"/>
</dbReference>
<dbReference type="InterPro" id="IPR032675">
    <property type="entry name" value="LRR_dom_sf"/>
</dbReference>
<reference evidence="1 3" key="1">
    <citation type="journal article" date="2020" name="Stud. Mycol.">
        <title>101 Dothideomycetes genomes: a test case for predicting lifestyles and emergence of pathogens.</title>
        <authorList>
            <person name="Haridas S."/>
            <person name="Albert R."/>
            <person name="Binder M."/>
            <person name="Bloem J."/>
            <person name="Labutti K."/>
            <person name="Salamov A."/>
            <person name="Andreopoulos B."/>
            <person name="Baker S."/>
            <person name="Barry K."/>
            <person name="Bills G."/>
            <person name="Bluhm B."/>
            <person name="Cannon C."/>
            <person name="Castanera R."/>
            <person name="Culley D."/>
            <person name="Daum C."/>
            <person name="Ezra D."/>
            <person name="Gonzalez J."/>
            <person name="Henrissat B."/>
            <person name="Kuo A."/>
            <person name="Liang C."/>
            <person name="Lipzen A."/>
            <person name="Lutzoni F."/>
            <person name="Magnuson J."/>
            <person name="Mondo S."/>
            <person name="Nolan M."/>
            <person name="Ohm R."/>
            <person name="Pangilinan J."/>
            <person name="Park H.-J."/>
            <person name="Ramirez L."/>
            <person name="Alfaro M."/>
            <person name="Sun H."/>
            <person name="Tritt A."/>
            <person name="Yoshinaga Y."/>
            <person name="Zwiers L.-H."/>
            <person name="Turgeon B."/>
            <person name="Goodwin S."/>
            <person name="Spatafora J."/>
            <person name="Crous P."/>
            <person name="Grigoriev I."/>
        </authorList>
    </citation>
    <scope>NUCLEOTIDE SEQUENCE</scope>
    <source>
        <strain evidence="1 3">CBS 304.34</strain>
    </source>
</reference>
<feature type="non-terminal residue" evidence="1">
    <location>
        <position position="1"/>
    </location>
</feature>
<reference evidence="3" key="2">
    <citation type="submission" date="2020-04" db="EMBL/GenBank/DDBJ databases">
        <authorList>
            <consortium name="NCBI Genome Project"/>
        </authorList>
    </citation>
    <scope>NUCLEOTIDE SEQUENCE</scope>
    <source>
        <strain evidence="3">CBS 304.34</strain>
    </source>
</reference>
<reference evidence="3" key="3">
    <citation type="submission" date="2025-04" db="UniProtKB">
        <authorList>
            <consortium name="RefSeq"/>
        </authorList>
    </citation>
    <scope>IDENTIFICATION</scope>
    <source>
        <strain evidence="3">CBS 304.34</strain>
    </source>
</reference>
<keyword evidence="2" id="KW-1185">Reference proteome</keyword>
<name>A0A6A6Z5I6_9PEZI</name>
<dbReference type="Gene3D" id="3.80.10.10">
    <property type="entry name" value="Ribonuclease Inhibitor"/>
    <property type="match status" value="1"/>
</dbReference>
<dbReference type="RefSeq" id="XP_033582518.1">
    <property type="nucleotide sequence ID" value="XM_033714336.1"/>
</dbReference>
<accession>A0A6A6Z5I6</accession>
<protein>
    <recommendedName>
        <fullName evidence="4">F-box domain-containing protein</fullName>
    </recommendedName>
</protein>
<dbReference type="OrthoDB" id="3494000at2759"/>
<evidence type="ECO:0008006" key="4">
    <source>
        <dbReference type="Google" id="ProtNLM"/>
    </source>
</evidence>
<dbReference type="AlphaFoldDB" id="A0A6A6Z5I6"/>